<gene>
    <name evidence="11" type="ORF">FZC76_18540</name>
</gene>
<dbReference type="NCBIfam" id="TIGR00933">
    <property type="entry name" value="2a38"/>
    <property type="match status" value="1"/>
</dbReference>
<proteinExistence type="predicted"/>
<organism evidence="11 12">
    <name type="scientific">Sutcliffiella horikoshii</name>
    <dbReference type="NCBI Taxonomy" id="79883"/>
    <lineage>
        <taxon>Bacteria</taxon>
        <taxon>Bacillati</taxon>
        <taxon>Bacillota</taxon>
        <taxon>Bacilli</taxon>
        <taxon>Bacillales</taxon>
        <taxon>Bacillaceae</taxon>
        <taxon>Sutcliffiella</taxon>
    </lineage>
</organism>
<dbReference type="GO" id="GO:0015379">
    <property type="term" value="F:potassium:chloride symporter activity"/>
    <property type="evidence" value="ECO:0007669"/>
    <property type="project" value="InterPro"/>
</dbReference>
<feature type="transmembrane region" description="Helical" evidence="10">
    <location>
        <begin position="225"/>
        <end position="247"/>
    </location>
</feature>
<dbReference type="STRING" id="79883.GCA_001636495_03802"/>
<reference evidence="11 12" key="1">
    <citation type="submission" date="2019-08" db="EMBL/GenBank/DDBJ databases">
        <title>Bacillus genomes from the desert of Cuatro Cienegas, Coahuila.</title>
        <authorList>
            <person name="Olmedo-Alvarez G."/>
        </authorList>
    </citation>
    <scope>NUCLEOTIDE SEQUENCE [LARGE SCALE GENOMIC DNA]</scope>
    <source>
        <strain evidence="11 12">CH28_1T</strain>
    </source>
</reference>
<keyword evidence="6" id="KW-0630">Potassium</keyword>
<dbReference type="InterPro" id="IPR003445">
    <property type="entry name" value="Cat_transpt"/>
</dbReference>
<evidence type="ECO:0000256" key="3">
    <source>
        <dbReference type="ARBA" id="ARBA00022475"/>
    </source>
</evidence>
<feature type="transmembrane region" description="Helical" evidence="10">
    <location>
        <begin position="73"/>
        <end position="98"/>
    </location>
</feature>
<evidence type="ECO:0000256" key="7">
    <source>
        <dbReference type="ARBA" id="ARBA00022989"/>
    </source>
</evidence>
<feature type="transmembrane region" description="Helical" evidence="10">
    <location>
        <begin position="293"/>
        <end position="321"/>
    </location>
</feature>
<dbReference type="PANTHER" id="PTHR32024:SF1">
    <property type="entry name" value="KTR SYSTEM POTASSIUM UPTAKE PROTEIN B"/>
    <property type="match status" value="1"/>
</dbReference>
<dbReference type="InterPro" id="IPR004772">
    <property type="entry name" value="TrkH"/>
</dbReference>
<dbReference type="OrthoDB" id="9810952at2"/>
<evidence type="ECO:0000256" key="2">
    <source>
        <dbReference type="ARBA" id="ARBA00022448"/>
    </source>
</evidence>
<evidence type="ECO:0000256" key="5">
    <source>
        <dbReference type="ARBA" id="ARBA00022692"/>
    </source>
</evidence>
<keyword evidence="4" id="KW-0633">Potassium transport</keyword>
<keyword evidence="7 10" id="KW-1133">Transmembrane helix</keyword>
<dbReference type="PANTHER" id="PTHR32024">
    <property type="entry name" value="TRK SYSTEM POTASSIUM UPTAKE PROTEIN TRKG-RELATED"/>
    <property type="match status" value="1"/>
</dbReference>
<evidence type="ECO:0000256" key="10">
    <source>
        <dbReference type="SAM" id="Phobius"/>
    </source>
</evidence>
<keyword evidence="3" id="KW-1003">Cell membrane</keyword>
<accession>A0A5D4SQS7</accession>
<name>A0A5D4SQS7_9BACI</name>
<evidence type="ECO:0000313" key="11">
    <source>
        <dbReference type="EMBL" id="TYS64558.1"/>
    </source>
</evidence>
<dbReference type="EMBL" id="VTEV01000008">
    <property type="protein sequence ID" value="TYS64558.1"/>
    <property type="molecule type" value="Genomic_DNA"/>
</dbReference>
<evidence type="ECO:0000256" key="1">
    <source>
        <dbReference type="ARBA" id="ARBA00004651"/>
    </source>
</evidence>
<feature type="transmembrane region" description="Helical" evidence="10">
    <location>
        <begin position="118"/>
        <end position="145"/>
    </location>
</feature>
<dbReference type="RefSeq" id="WP_148989662.1">
    <property type="nucleotide sequence ID" value="NZ_VTEV01000008.1"/>
</dbReference>
<protein>
    <submittedName>
        <fullName evidence="11">Ktr system potassium transporter B</fullName>
    </submittedName>
</protein>
<comment type="caution">
    <text evidence="11">The sequence shown here is derived from an EMBL/GenBank/DDBJ whole genome shotgun (WGS) entry which is preliminary data.</text>
</comment>
<feature type="transmembrane region" description="Helical" evidence="10">
    <location>
        <begin position="402"/>
        <end position="423"/>
    </location>
</feature>
<feature type="transmembrane region" description="Helical" evidence="10">
    <location>
        <begin position="12"/>
        <end position="34"/>
    </location>
</feature>
<evidence type="ECO:0000256" key="4">
    <source>
        <dbReference type="ARBA" id="ARBA00022538"/>
    </source>
</evidence>
<keyword evidence="9 10" id="KW-0472">Membrane</keyword>
<dbReference type="GO" id="GO:0005886">
    <property type="term" value="C:plasma membrane"/>
    <property type="evidence" value="ECO:0007669"/>
    <property type="project" value="UniProtKB-SubCell"/>
</dbReference>
<keyword evidence="8" id="KW-0406">Ion transport</keyword>
<evidence type="ECO:0000256" key="6">
    <source>
        <dbReference type="ARBA" id="ARBA00022958"/>
    </source>
</evidence>
<feature type="transmembrane region" description="Helical" evidence="10">
    <location>
        <begin position="157"/>
        <end position="176"/>
    </location>
</feature>
<dbReference type="Proteomes" id="UP000322524">
    <property type="component" value="Unassembled WGS sequence"/>
</dbReference>
<dbReference type="AlphaFoldDB" id="A0A5D4SQS7"/>
<dbReference type="Pfam" id="PF02386">
    <property type="entry name" value="TrkH"/>
    <property type="match status" value="1"/>
</dbReference>
<keyword evidence="2" id="KW-0813">Transport</keyword>
<evidence type="ECO:0000313" key="12">
    <source>
        <dbReference type="Proteomes" id="UP000322524"/>
    </source>
</evidence>
<feature type="transmembrane region" description="Helical" evidence="10">
    <location>
        <begin position="372"/>
        <end position="390"/>
    </location>
</feature>
<evidence type="ECO:0000256" key="8">
    <source>
        <dbReference type="ARBA" id="ARBA00023065"/>
    </source>
</evidence>
<sequence>MWRRPFINLSPPQLLIVVFIFFGLLGTLLLMLPVSTTESITLVDAFFTATSAMTVTGLAVVDTGTAYTLFGQIVILSLIQVGGIGIMTFAVLIFIMLGKKIGFQERLILQQALNQTSVGGIILLVRRIIIFSFLIEGIAVLLLSYRWIPEYGWWDGFYYSVFHAISAFNNAGFSIWSDSLMQYVGDPVVNIVISFLFIIGGIGFTVLTDLWYTKEFRKLALHTKIMLFGTLGINILAMFVFFVLEYFNPSTLGNFTLMEKIWASYFQAVTTRTAGFNTIDIGAMETASVMWTLLLMFIGAGSTSTGGGIKLTTFVIIILAVNTFIKGKHEIVIFKRSIHQNYVIKALAISTISILFIFFSLFILTITEQAEFLLLLFEVISAFGTVGLSMGITGDLTDIGKCVIVFIMLLGKLGPLTLAYSLAKPKPAKVRYPNEDLLTG</sequence>
<comment type="subcellular location">
    <subcellularLocation>
        <location evidence="1">Cell membrane</location>
        <topology evidence="1">Multi-pass membrane protein</topology>
    </subcellularLocation>
</comment>
<feature type="transmembrane region" description="Helical" evidence="10">
    <location>
        <begin position="40"/>
        <end position="61"/>
    </location>
</feature>
<evidence type="ECO:0000256" key="9">
    <source>
        <dbReference type="ARBA" id="ARBA00023136"/>
    </source>
</evidence>
<keyword evidence="5 10" id="KW-0812">Transmembrane</keyword>
<feature type="transmembrane region" description="Helical" evidence="10">
    <location>
        <begin position="188"/>
        <end position="213"/>
    </location>
</feature>
<feature type="transmembrane region" description="Helical" evidence="10">
    <location>
        <begin position="342"/>
        <end position="366"/>
    </location>
</feature>